<dbReference type="EMBL" id="JACHHP010000002">
    <property type="protein sequence ID" value="MBB5207888.1"/>
    <property type="molecule type" value="Genomic_DNA"/>
</dbReference>
<feature type="chain" id="PRO_5031463405" description="LamG domain-containing protein" evidence="1">
    <location>
        <begin position="26"/>
        <end position="261"/>
    </location>
</feature>
<dbReference type="AlphaFoldDB" id="A0A7W8D7X3"/>
<keyword evidence="1" id="KW-0732">Signal</keyword>
<accession>A0A7W8D7X3</accession>
<keyword evidence="3" id="KW-1185">Reference proteome</keyword>
<feature type="signal peptide" evidence="1">
    <location>
        <begin position="1"/>
        <end position="25"/>
    </location>
</feature>
<protein>
    <recommendedName>
        <fullName evidence="4">LamG domain-containing protein</fullName>
    </recommendedName>
</protein>
<reference evidence="2 3" key="1">
    <citation type="submission" date="2020-08" db="EMBL/GenBank/DDBJ databases">
        <title>Genomic Encyclopedia of Type Strains, Phase IV (KMG-IV): sequencing the most valuable type-strain genomes for metagenomic binning, comparative biology and taxonomic classification.</title>
        <authorList>
            <person name="Goeker M."/>
        </authorList>
    </citation>
    <scope>NUCLEOTIDE SEQUENCE [LARGE SCALE GENOMIC DNA]</scope>
    <source>
        <strain evidence="2 3">DSM 24163</strain>
    </source>
</reference>
<evidence type="ECO:0008006" key="4">
    <source>
        <dbReference type="Google" id="ProtNLM"/>
    </source>
</evidence>
<evidence type="ECO:0000313" key="2">
    <source>
        <dbReference type="EMBL" id="MBB5207888.1"/>
    </source>
</evidence>
<sequence length="261" mass="27055">MSPLYRILLSSCLGAVFLLPLEARAALPSKGAQPVATQCSGARSPTRVLRDDFDGTQLDPAVWTVDANAGSVSVAGGLARVAAGDTTSFPFVTAATPLIPASGGFSVRWTATFERVAVHGACSLVGSRGLPIDGGDNPSTTFFAACQDSSVGYLVSVATAIDAPRTIAFQDSSGAELSHDVEVCWLAARTEVWVDGTRVFVSARDPDVPMPDALWFGNYARGLIDSPWNDFSLDSVDITAFDSDGTIFADGLEGAGDGDAG</sequence>
<gene>
    <name evidence="2" type="ORF">HNQ52_001417</name>
</gene>
<dbReference type="Proteomes" id="UP000521199">
    <property type="component" value="Unassembled WGS sequence"/>
</dbReference>
<evidence type="ECO:0000313" key="3">
    <source>
        <dbReference type="Proteomes" id="UP000521199"/>
    </source>
</evidence>
<organism evidence="2 3">
    <name type="scientific">Chiayiivirga flava</name>
    <dbReference type="NCBI Taxonomy" id="659595"/>
    <lineage>
        <taxon>Bacteria</taxon>
        <taxon>Pseudomonadati</taxon>
        <taxon>Pseudomonadota</taxon>
        <taxon>Gammaproteobacteria</taxon>
        <taxon>Lysobacterales</taxon>
        <taxon>Lysobacteraceae</taxon>
        <taxon>Chiayiivirga</taxon>
    </lineage>
</organism>
<dbReference type="RefSeq" id="WP_183960405.1">
    <property type="nucleotide sequence ID" value="NZ_JACHHP010000002.1"/>
</dbReference>
<proteinExistence type="predicted"/>
<comment type="caution">
    <text evidence="2">The sequence shown here is derived from an EMBL/GenBank/DDBJ whole genome shotgun (WGS) entry which is preliminary data.</text>
</comment>
<name>A0A7W8D7X3_9GAMM</name>
<evidence type="ECO:0000256" key="1">
    <source>
        <dbReference type="SAM" id="SignalP"/>
    </source>
</evidence>